<protein>
    <recommendedName>
        <fullName evidence="3">Gag-pol polyprotein</fullName>
    </recommendedName>
</protein>
<dbReference type="AlphaFoldDB" id="A0AAV6TT91"/>
<dbReference type="EMBL" id="JAFNEN010001119">
    <property type="protein sequence ID" value="KAG8174868.1"/>
    <property type="molecule type" value="Genomic_DNA"/>
</dbReference>
<evidence type="ECO:0008006" key="3">
    <source>
        <dbReference type="Google" id="ProtNLM"/>
    </source>
</evidence>
<proteinExistence type="predicted"/>
<evidence type="ECO:0000313" key="2">
    <source>
        <dbReference type="Proteomes" id="UP000827092"/>
    </source>
</evidence>
<gene>
    <name evidence="1" type="ORF">JTE90_020156</name>
</gene>
<name>A0AAV6TT91_9ARAC</name>
<keyword evidence="2" id="KW-1185">Reference proteome</keyword>
<sequence length="81" mass="9177">MSDPVPDRTPNVGLVMKPFQEGSEDWSTYVERLEMYFLATDTPDDKKVSTMITLLPSRIYALLKDIVSPDKPKDSTTLNNL</sequence>
<reference evidence="1 2" key="1">
    <citation type="journal article" date="2022" name="Nat. Ecol. Evol.">
        <title>A masculinizing supergene underlies an exaggerated male reproductive morph in a spider.</title>
        <authorList>
            <person name="Hendrickx F."/>
            <person name="De Corte Z."/>
            <person name="Sonet G."/>
            <person name="Van Belleghem S.M."/>
            <person name="Kostlbacher S."/>
            <person name="Vangestel C."/>
        </authorList>
    </citation>
    <scope>NUCLEOTIDE SEQUENCE [LARGE SCALE GENOMIC DNA]</scope>
    <source>
        <strain evidence="1">W744_W776</strain>
    </source>
</reference>
<evidence type="ECO:0000313" key="1">
    <source>
        <dbReference type="EMBL" id="KAG8174868.1"/>
    </source>
</evidence>
<dbReference type="Proteomes" id="UP000827092">
    <property type="component" value="Unassembled WGS sequence"/>
</dbReference>
<organism evidence="1 2">
    <name type="scientific">Oedothorax gibbosus</name>
    <dbReference type="NCBI Taxonomy" id="931172"/>
    <lineage>
        <taxon>Eukaryota</taxon>
        <taxon>Metazoa</taxon>
        <taxon>Ecdysozoa</taxon>
        <taxon>Arthropoda</taxon>
        <taxon>Chelicerata</taxon>
        <taxon>Arachnida</taxon>
        <taxon>Araneae</taxon>
        <taxon>Araneomorphae</taxon>
        <taxon>Entelegynae</taxon>
        <taxon>Araneoidea</taxon>
        <taxon>Linyphiidae</taxon>
        <taxon>Erigoninae</taxon>
        <taxon>Oedothorax</taxon>
    </lineage>
</organism>
<accession>A0AAV6TT91</accession>
<comment type="caution">
    <text evidence="1">The sequence shown here is derived from an EMBL/GenBank/DDBJ whole genome shotgun (WGS) entry which is preliminary data.</text>
</comment>